<dbReference type="EMBL" id="CP067089">
    <property type="protein sequence ID" value="QQO11289.1"/>
    <property type="molecule type" value="Genomic_DNA"/>
</dbReference>
<keyword evidence="2" id="KW-1185">Reference proteome</keyword>
<accession>A0A7T7XRV5</accession>
<dbReference type="KEGG" id="bhc:JFL75_01705"/>
<sequence length="483" mass="53272">MLAGFFPVSAQQGTAEFPRLEADPRGYEYAAEFREKGNDWQIMADTSLWASGWTGAGGDFSVPAAIRAAAEELRSSPTLPRDARARGEFILGFMHKRFLKTYSERQTRLDILVETGRYNCVSSAVLYVILAEAAGLDTRGVITKDHAFVAVDTGDELIDVETTNEYGFDPGTRREFQDRFGRTTGFAYVPPRNYRERGDLTVLELISLIFTNRIAGLESQRQYAEAVGLALDRAALLSGSGSPAEPPFFTDPRKDVLDRVFNYGASLIQSGKEREALEWAAAARYRFTDESRWEDFTFTALNNILVKIIRAGDTAGARSLLEANAGQVNSANYRTLEGMVLDAELTAMASDAGRDGNSGPVLAAIDAAEVRSAIPAARASELRTFVILKDGERIAAAEGWAGAAAYLETMIGQYGSNPRLSNALRIFRDNRAADLHNAFAELYNRRDYEAARDAARRALEEFPGHRQLTQDLNMAEQALRNQR</sequence>
<proteinExistence type="predicted"/>
<evidence type="ECO:0000313" key="2">
    <source>
        <dbReference type="Proteomes" id="UP000595917"/>
    </source>
</evidence>
<reference evidence="1" key="1">
    <citation type="submission" date="2021-01" db="EMBL/GenBank/DDBJ databases">
        <title>Description of Breznakiella homolactica.</title>
        <authorList>
            <person name="Song Y."/>
            <person name="Brune A."/>
        </authorList>
    </citation>
    <scope>NUCLEOTIDE SEQUENCE</scope>
    <source>
        <strain evidence="1">RmG30</strain>
    </source>
</reference>
<gene>
    <name evidence="1" type="ORF">JFL75_01705</name>
</gene>
<evidence type="ECO:0000313" key="1">
    <source>
        <dbReference type="EMBL" id="QQO11289.1"/>
    </source>
</evidence>
<dbReference type="Proteomes" id="UP000595917">
    <property type="component" value="Chromosome"/>
</dbReference>
<dbReference type="AlphaFoldDB" id="A0A7T7XRV5"/>
<evidence type="ECO:0008006" key="3">
    <source>
        <dbReference type="Google" id="ProtNLM"/>
    </source>
</evidence>
<protein>
    <recommendedName>
        <fullName evidence="3">Protein SirB1 N-terminal domain-containing protein</fullName>
    </recommendedName>
</protein>
<name>A0A7T7XRV5_9SPIR</name>
<organism evidence="1 2">
    <name type="scientific">Breznakiella homolactica</name>
    <dbReference type="NCBI Taxonomy" id="2798577"/>
    <lineage>
        <taxon>Bacteria</taxon>
        <taxon>Pseudomonadati</taxon>
        <taxon>Spirochaetota</taxon>
        <taxon>Spirochaetia</taxon>
        <taxon>Spirochaetales</taxon>
        <taxon>Breznakiellaceae</taxon>
        <taxon>Breznakiella</taxon>
    </lineage>
</organism>